<dbReference type="Gene3D" id="1.10.10.10">
    <property type="entry name" value="Winged helix-like DNA-binding domain superfamily/Winged helix DNA-binding domain"/>
    <property type="match status" value="1"/>
</dbReference>
<dbReference type="SUPFAM" id="SSF53850">
    <property type="entry name" value="Periplasmic binding protein-like II"/>
    <property type="match status" value="1"/>
</dbReference>
<dbReference type="InterPro" id="IPR000847">
    <property type="entry name" value="LysR_HTH_N"/>
</dbReference>
<evidence type="ECO:0000256" key="4">
    <source>
        <dbReference type="ARBA" id="ARBA00023163"/>
    </source>
</evidence>
<comment type="similarity">
    <text evidence="1">Belongs to the LysR transcriptional regulatory family.</text>
</comment>
<evidence type="ECO:0000313" key="7">
    <source>
        <dbReference type="Proteomes" id="UP000779070"/>
    </source>
</evidence>
<gene>
    <name evidence="6" type="ORF">JYA62_23575</name>
</gene>
<accession>A0ABS3A800</accession>
<reference evidence="6 7" key="1">
    <citation type="submission" date="2021-02" db="EMBL/GenBank/DDBJ databases">
        <title>Draft Genome Sequences of 5 Vibrio neptunius Strains Isolated From of Bivalve Hatcheries.</title>
        <authorList>
            <person name="Galvis F."/>
            <person name="Barja J.L."/>
            <person name="Lemos M.L."/>
            <person name="Balado M."/>
        </authorList>
    </citation>
    <scope>NUCLEOTIDE SEQUENCE [LARGE SCALE GENOMIC DNA]</scope>
    <source>
        <strain evidence="6 7">PP-145.98</strain>
    </source>
</reference>
<dbReference type="SUPFAM" id="SSF46785">
    <property type="entry name" value="Winged helix' DNA-binding domain"/>
    <property type="match status" value="1"/>
</dbReference>
<dbReference type="PANTHER" id="PTHR30537:SF5">
    <property type="entry name" value="HTH-TYPE TRANSCRIPTIONAL ACTIVATOR TTDR-RELATED"/>
    <property type="match status" value="1"/>
</dbReference>
<dbReference type="Pfam" id="PF00126">
    <property type="entry name" value="HTH_1"/>
    <property type="match status" value="1"/>
</dbReference>
<evidence type="ECO:0000256" key="1">
    <source>
        <dbReference type="ARBA" id="ARBA00009437"/>
    </source>
</evidence>
<feature type="domain" description="HTH lysR-type" evidence="5">
    <location>
        <begin position="1"/>
        <end position="59"/>
    </location>
</feature>
<comment type="caution">
    <text evidence="6">The sequence shown here is derived from an EMBL/GenBank/DDBJ whole genome shotgun (WGS) entry which is preliminary data.</text>
</comment>
<dbReference type="InterPro" id="IPR058163">
    <property type="entry name" value="LysR-type_TF_proteobact-type"/>
</dbReference>
<keyword evidence="7" id="KW-1185">Reference proteome</keyword>
<keyword evidence="4" id="KW-0804">Transcription</keyword>
<evidence type="ECO:0000313" key="6">
    <source>
        <dbReference type="EMBL" id="MBN3580596.1"/>
    </source>
</evidence>
<dbReference type="PROSITE" id="PS50931">
    <property type="entry name" value="HTH_LYSR"/>
    <property type="match status" value="1"/>
</dbReference>
<dbReference type="EMBL" id="JAFHLB010000059">
    <property type="protein sequence ID" value="MBN3580596.1"/>
    <property type="molecule type" value="Genomic_DNA"/>
</dbReference>
<evidence type="ECO:0000256" key="3">
    <source>
        <dbReference type="ARBA" id="ARBA00023125"/>
    </source>
</evidence>
<dbReference type="InterPro" id="IPR036388">
    <property type="entry name" value="WH-like_DNA-bd_sf"/>
</dbReference>
<dbReference type="Pfam" id="PF03466">
    <property type="entry name" value="LysR_substrate"/>
    <property type="match status" value="1"/>
</dbReference>
<evidence type="ECO:0000256" key="2">
    <source>
        <dbReference type="ARBA" id="ARBA00023015"/>
    </source>
</evidence>
<organism evidence="6 7">
    <name type="scientific">Vibrio neptunius</name>
    <dbReference type="NCBI Taxonomy" id="170651"/>
    <lineage>
        <taxon>Bacteria</taxon>
        <taxon>Pseudomonadati</taxon>
        <taxon>Pseudomonadota</taxon>
        <taxon>Gammaproteobacteria</taxon>
        <taxon>Vibrionales</taxon>
        <taxon>Vibrionaceae</taxon>
        <taxon>Vibrio</taxon>
    </lineage>
</organism>
<dbReference type="InterPro" id="IPR036390">
    <property type="entry name" value="WH_DNA-bd_sf"/>
</dbReference>
<dbReference type="Proteomes" id="UP000779070">
    <property type="component" value="Unassembled WGS sequence"/>
</dbReference>
<dbReference type="CDD" id="cd08422">
    <property type="entry name" value="PBP2_CrgA_like"/>
    <property type="match status" value="1"/>
</dbReference>
<keyword evidence="2" id="KW-0805">Transcription regulation</keyword>
<name>A0ABS3A800_9VIBR</name>
<evidence type="ECO:0000259" key="5">
    <source>
        <dbReference type="PROSITE" id="PS50931"/>
    </source>
</evidence>
<dbReference type="PANTHER" id="PTHR30537">
    <property type="entry name" value="HTH-TYPE TRANSCRIPTIONAL REGULATOR"/>
    <property type="match status" value="1"/>
</dbReference>
<dbReference type="InterPro" id="IPR005119">
    <property type="entry name" value="LysR_subst-bd"/>
</dbReference>
<dbReference type="Gene3D" id="3.40.190.290">
    <property type="match status" value="1"/>
</dbReference>
<protein>
    <submittedName>
        <fullName evidence="6">LysR family transcriptional regulator</fullName>
    </submittedName>
</protein>
<keyword evidence="3" id="KW-0238">DNA-binding</keyword>
<dbReference type="RefSeq" id="WP_206372178.1">
    <property type="nucleotide sequence ID" value="NZ_CAWPTM010000127.1"/>
</dbReference>
<sequence>MDKLVAIKVFKRVVELGSFYGAAEDLGLSRAAVSKNIAELERHLGCALIKRTTRTMHVTPSGQEYYYRVRELLNLWDVADQNAKAASNTVSGVVTITIPMSLGLVSIQPKLCLFATQYPDVKLNVILSDEQVDLVSNGIDVAVRGSGHLQDSTLRAKKLDTLPRVLCASPSYLSSSNRELNHPTDIYQHSCLVYSLSSSPTRWTFFSKKEECQVEATHVRMQTNNTLALKQACLQGLGLMLTPEIMVREELMDGRLQHVLQEWSVANHDLYAVYPQHKEHSATVSALIHFLSH</sequence>
<proteinExistence type="inferred from homology"/>